<evidence type="ECO:0000259" key="10">
    <source>
        <dbReference type="PROSITE" id="PS50011"/>
    </source>
</evidence>
<comment type="catalytic activity">
    <reaction evidence="7">
        <text>L-threonyl-[protein] + ATP = O-phospho-L-threonyl-[protein] + ADP + H(+)</text>
        <dbReference type="Rhea" id="RHEA:46608"/>
        <dbReference type="Rhea" id="RHEA-COMP:11060"/>
        <dbReference type="Rhea" id="RHEA-COMP:11605"/>
        <dbReference type="ChEBI" id="CHEBI:15378"/>
        <dbReference type="ChEBI" id="CHEBI:30013"/>
        <dbReference type="ChEBI" id="CHEBI:30616"/>
        <dbReference type="ChEBI" id="CHEBI:61977"/>
        <dbReference type="ChEBI" id="CHEBI:456216"/>
        <dbReference type="EC" id="2.7.11.1"/>
    </reaction>
</comment>
<dbReference type="GO" id="GO:0005524">
    <property type="term" value="F:ATP binding"/>
    <property type="evidence" value="ECO:0007669"/>
    <property type="project" value="UniProtKB-UniRule"/>
</dbReference>
<dbReference type="Proteomes" id="UP000053660">
    <property type="component" value="Unassembled WGS sequence"/>
</dbReference>
<evidence type="ECO:0000256" key="4">
    <source>
        <dbReference type="ARBA" id="ARBA00022741"/>
    </source>
</evidence>
<name>A0A0B1SBB2_OESDE</name>
<sequence length="92" mass="10475">MNNIWTGGDGPVKKFGLQHFNLMKVLGKGSFGKVMLVELKGKSEYYAMKCLKKDVILEDDDTECTYIERRVLILASQCPFLCQLFCSFQTNV</sequence>
<dbReference type="EMBL" id="KN593512">
    <property type="protein sequence ID" value="KHJ81141.1"/>
    <property type="molecule type" value="Genomic_DNA"/>
</dbReference>
<protein>
    <recommendedName>
        <fullName evidence="1">non-specific serine/threonine protein kinase</fullName>
        <ecNumber evidence="1">2.7.11.1</ecNumber>
    </recommendedName>
</protein>
<proteinExistence type="predicted"/>
<dbReference type="PROSITE" id="PS50011">
    <property type="entry name" value="PROTEIN_KINASE_DOM"/>
    <property type="match status" value="1"/>
</dbReference>
<evidence type="ECO:0000313" key="12">
    <source>
        <dbReference type="Proteomes" id="UP000053660"/>
    </source>
</evidence>
<gene>
    <name evidence="11" type="ORF">OESDEN_19173</name>
</gene>
<evidence type="ECO:0000256" key="5">
    <source>
        <dbReference type="ARBA" id="ARBA00022777"/>
    </source>
</evidence>
<keyword evidence="12" id="KW-1185">Reference proteome</keyword>
<dbReference type="GO" id="GO:0004674">
    <property type="term" value="F:protein serine/threonine kinase activity"/>
    <property type="evidence" value="ECO:0007669"/>
    <property type="project" value="UniProtKB-KW"/>
</dbReference>
<organism evidence="11 12">
    <name type="scientific">Oesophagostomum dentatum</name>
    <name type="common">Nodular worm</name>
    <dbReference type="NCBI Taxonomy" id="61180"/>
    <lineage>
        <taxon>Eukaryota</taxon>
        <taxon>Metazoa</taxon>
        <taxon>Ecdysozoa</taxon>
        <taxon>Nematoda</taxon>
        <taxon>Chromadorea</taxon>
        <taxon>Rhabditida</taxon>
        <taxon>Rhabditina</taxon>
        <taxon>Rhabditomorpha</taxon>
        <taxon>Strongyloidea</taxon>
        <taxon>Strongylidae</taxon>
        <taxon>Oesophagostomum</taxon>
    </lineage>
</organism>
<feature type="non-terminal residue" evidence="11">
    <location>
        <position position="92"/>
    </location>
</feature>
<reference evidence="11 12" key="1">
    <citation type="submission" date="2014-03" db="EMBL/GenBank/DDBJ databases">
        <title>Draft genome of the hookworm Oesophagostomum dentatum.</title>
        <authorList>
            <person name="Mitreva M."/>
        </authorList>
    </citation>
    <scope>NUCLEOTIDE SEQUENCE [LARGE SCALE GENOMIC DNA]</scope>
    <source>
        <strain evidence="11 12">OD-Hann</strain>
    </source>
</reference>
<evidence type="ECO:0000256" key="3">
    <source>
        <dbReference type="ARBA" id="ARBA00022679"/>
    </source>
</evidence>
<dbReference type="GO" id="GO:0035556">
    <property type="term" value="P:intracellular signal transduction"/>
    <property type="evidence" value="ECO:0007669"/>
    <property type="project" value="TreeGrafter"/>
</dbReference>
<accession>A0A0B1SBB2</accession>
<dbReference type="InterPro" id="IPR050236">
    <property type="entry name" value="Ser_Thr_kinase_AGC"/>
</dbReference>
<comment type="catalytic activity">
    <reaction evidence="8">
        <text>L-seryl-[protein] + ATP = O-phospho-L-seryl-[protein] + ADP + H(+)</text>
        <dbReference type="Rhea" id="RHEA:17989"/>
        <dbReference type="Rhea" id="RHEA-COMP:9863"/>
        <dbReference type="Rhea" id="RHEA-COMP:11604"/>
        <dbReference type="ChEBI" id="CHEBI:15378"/>
        <dbReference type="ChEBI" id="CHEBI:29999"/>
        <dbReference type="ChEBI" id="CHEBI:30616"/>
        <dbReference type="ChEBI" id="CHEBI:83421"/>
        <dbReference type="ChEBI" id="CHEBI:456216"/>
        <dbReference type="EC" id="2.7.11.1"/>
    </reaction>
</comment>
<dbReference type="SUPFAM" id="SSF56112">
    <property type="entry name" value="Protein kinase-like (PK-like)"/>
    <property type="match status" value="1"/>
</dbReference>
<evidence type="ECO:0000313" key="11">
    <source>
        <dbReference type="EMBL" id="KHJ81141.1"/>
    </source>
</evidence>
<dbReference type="EC" id="2.7.11.1" evidence="1"/>
<keyword evidence="2" id="KW-0723">Serine/threonine-protein kinase</keyword>
<dbReference type="InterPro" id="IPR011009">
    <property type="entry name" value="Kinase-like_dom_sf"/>
</dbReference>
<keyword evidence="3" id="KW-0808">Transferase</keyword>
<keyword evidence="5" id="KW-0418">Kinase</keyword>
<evidence type="ECO:0000256" key="9">
    <source>
        <dbReference type="PROSITE-ProRule" id="PRU10141"/>
    </source>
</evidence>
<dbReference type="PANTHER" id="PTHR24356:SF347">
    <property type="entry name" value="PROTEIN KINASE C DELTA TYPE HOMOLOG-RELATED"/>
    <property type="match status" value="1"/>
</dbReference>
<feature type="binding site" evidence="9">
    <location>
        <position position="49"/>
    </location>
    <ligand>
        <name>ATP</name>
        <dbReference type="ChEBI" id="CHEBI:30616"/>
    </ligand>
</feature>
<dbReference type="Gene3D" id="3.30.200.20">
    <property type="entry name" value="Phosphorylase Kinase, domain 1"/>
    <property type="match status" value="1"/>
</dbReference>
<dbReference type="PROSITE" id="PS00107">
    <property type="entry name" value="PROTEIN_KINASE_ATP"/>
    <property type="match status" value="1"/>
</dbReference>
<evidence type="ECO:0000256" key="2">
    <source>
        <dbReference type="ARBA" id="ARBA00022527"/>
    </source>
</evidence>
<evidence type="ECO:0000256" key="8">
    <source>
        <dbReference type="ARBA" id="ARBA00048679"/>
    </source>
</evidence>
<dbReference type="PANTHER" id="PTHR24356">
    <property type="entry name" value="SERINE/THREONINE-PROTEIN KINASE"/>
    <property type="match status" value="1"/>
</dbReference>
<dbReference type="AlphaFoldDB" id="A0A0B1SBB2"/>
<dbReference type="InterPro" id="IPR017441">
    <property type="entry name" value="Protein_kinase_ATP_BS"/>
</dbReference>
<feature type="domain" description="Protein kinase" evidence="10">
    <location>
        <begin position="20"/>
        <end position="92"/>
    </location>
</feature>
<evidence type="ECO:0000256" key="7">
    <source>
        <dbReference type="ARBA" id="ARBA00047899"/>
    </source>
</evidence>
<keyword evidence="6 9" id="KW-0067">ATP-binding</keyword>
<dbReference type="InterPro" id="IPR000719">
    <property type="entry name" value="Prot_kinase_dom"/>
</dbReference>
<keyword evidence="4 9" id="KW-0547">Nucleotide-binding</keyword>
<evidence type="ECO:0000256" key="1">
    <source>
        <dbReference type="ARBA" id="ARBA00012513"/>
    </source>
</evidence>
<dbReference type="FunFam" id="3.30.200.20:FF:000103">
    <property type="entry name" value="Protein kinase C"/>
    <property type="match status" value="1"/>
</dbReference>
<dbReference type="OrthoDB" id="5849064at2759"/>
<evidence type="ECO:0000256" key="6">
    <source>
        <dbReference type="ARBA" id="ARBA00022840"/>
    </source>
</evidence>